<reference evidence="3" key="1">
    <citation type="journal article" date="2014" name="Domest. Anim. Endocrinol.">
        <title>Characterization of glucagon-like peptide 2 receptor (GLP2R) gene in chickens: functional analysis, tissue distribution, and developmental expression profile of GLP2R in embryonic intestine.</title>
        <authorList>
            <person name="Mo C."/>
            <person name="Zhong Y."/>
            <person name="Wang Y."/>
            <person name="Yan Z."/>
            <person name="Li J."/>
        </authorList>
    </citation>
    <scope>NUCLEOTIDE SEQUENCE</scope>
</reference>
<dbReference type="GO" id="GO:0004930">
    <property type="term" value="F:G protein-coupled receptor activity"/>
    <property type="evidence" value="ECO:0007669"/>
    <property type="project" value="InterPro"/>
</dbReference>
<reference evidence="4" key="2">
    <citation type="submission" date="2020-11" db="EMBL/GenBank/DDBJ databases">
        <title>Gallus gallus (Chicken) genome, bGalGal1, GRCg7b, maternal haplotype autosomes + Z &amp; W.</title>
        <authorList>
            <person name="Warren W."/>
            <person name="Formenti G."/>
            <person name="Fedrigo O."/>
            <person name="Haase B."/>
            <person name="Mountcastle J."/>
            <person name="Balacco J."/>
            <person name="Tracey A."/>
            <person name="Schneider V."/>
            <person name="Okimoto R."/>
            <person name="Cheng H."/>
            <person name="Hawken R."/>
            <person name="Howe K."/>
            <person name="Jarvis E.D."/>
        </authorList>
    </citation>
    <scope>NUCLEOTIDE SEQUENCE [LARGE SCALE GENOMIC DNA]</scope>
    <source>
        <strain evidence="4">Broiler</strain>
    </source>
</reference>
<dbReference type="GO" id="GO:0016020">
    <property type="term" value="C:membrane"/>
    <property type="evidence" value="ECO:0007669"/>
    <property type="project" value="InterPro"/>
</dbReference>
<dbReference type="Gene3D" id="4.10.1240.10">
    <property type="entry name" value="GPCR, family 2, extracellular hormone receptor domain"/>
    <property type="match status" value="1"/>
</dbReference>
<name>V9SHW2_CHICK</name>
<dbReference type="Pfam" id="PF02793">
    <property type="entry name" value="HRM"/>
    <property type="match status" value="1"/>
</dbReference>
<evidence type="ECO:0000313" key="5">
    <source>
        <dbReference type="Proteomes" id="UP000000539"/>
    </source>
</evidence>
<dbReference type="AlphaFoldDB" id="V9SHW2"/>
<reference evidence="4" key="3">
    <citation type="submission" date="2025-05" db="UniProtKB">
        <authorList>
            <consortium name="Ensembl"/>
        </authorList>
    </citation>
    <scope>IDENTIFICATION</scope>
    <source>
        <strain evidence="4">broiler</strain>
    </source>
</reference>
<dbReference type="PROSITE" id="PS00649">
    <property type="entry name" value="G_PROTEIN_RECEP_F2_1"/>
    <property type="match status" value="1"/>
</dbReference>
<feature type="signal peptide" evidence="1">
    <location>
        <begin position="1"/>
        <end position="18"/>
    </location>
</feature>
<dbReference type="InterPro" id="IPR036445">
    <property type="entry name" value="GPCR_2_extracell_dom_sf"/>
</dbReference>
<feature type="domain" description="G-protein coupled receptors family 2 profile 1" evidence="2">
    <location>
        <begin position="54"/>
        <end position="101"/>
    </location>
</feature>
<dbReference type="SUPFAM" id="SSF111418">
    <property type="entry name" value="Hormone receptor domain"/>
    <property type="match status" value="1"/>
</dbReference>
<dbReference type="Bgee" id="ENSGALG00000041800">
    <property type="expression patterns" value="Expressed in colon and 3 other cell types or tissues"/>
</dbReference>
<dbReference type="InterPro" id="IPR050332">
    <property type="entry name" value="GPCR_2"/>
</dbReference>
<evidence type="ECO:0000313" key="4">
    <source>
        <dbReference type="Ensembl" id="ENSGALP00010043245.1"/>
    </source>
</evidence>
<evidence type="ECO:0000313" key="3">
    <source>
        <dbReference type="EMBL" id="AHC55376.1"/>
    </source>
</evidence>
<feature type="chain" id="PRO_5014314754" evidence="1">
    <location>
        <begin position="19"/>
        <end position="129"/>
    </location>
</feature>
<evidence type="ECO:0000259" key="2">
    <source>
        <dbReference type="PROSITE" id="PS50227"/>
    </source>
</evidence>
<keyword evidence="1" id="KW-0732">Signal</keyword>
<dbReference type="Proteomes" id="UP000000539">
    <property type="component" value="Chromosome 18"/>
</dbReference>
<organism evidence="3">
    <name type="scientific">Gallus gallus</name>
    <name type="common">Chicken</name>
    <dbReference type="NCBI Taxonomy" id="9031"/>
    <lineage>
        <taxon>Eukaryota</taxon>
        <taxon>Metazoa</taxon>
        <taxon>Chordata</taxon>
        <taxon>Craniata</taxon>
        <taxon>Vertebrata</taxon>
        <taxon>Euteleostomi</taxon>
        <taxon>Archelosauria</taxon>
        <taxon>Archosauria</taxon>
        <taxon>Dinosauria</taxon>
        <taxon>Saurischia</taxon>
        <taxon>Theropoda</taxon>
        <taxon>Coelurosauria</taxon>
        <taxon>Aves</taxon>
        <taxon>Neognathae</taxon>
        <taxon>Galloanserae</taxon>
        <taxon>Galliformes</taxon>
        <taxon>Phasianidae</taxon>
        <taxon>Phasianinae</taxon>
        <taxon>Gallus</taxon>
    </lineage>
</organism>
<dbReference type="PROSITE" id="PS50227">
    <property type="entry name" value="G_PROTEIN_RECEP_F2_3"/>
    <property type="match status" value="1"/>
</dbReference>
<protein>
    <submittedName>
        <fullName evidence="3 4">Glucagon-like peptide 2 receptor</fullName>
    </submittedName>
</protein>
<evidence type="ECO:0000256" key="1">
    <source>
        <dbReference type="SAM" id="SignalP"/>
    </source>
</evidence>
<proteinExistence type="evidence at transcript level"/>
<dbReference type="GeneTree" id="ENSGT00940000158127"/>
<dbReference type="VEuPathDB" id="HostDB:geneid_427787"/>
<sequence length="129" mass="14599">MGMIILFGLCSSMGIWSGISPIPASSVMILFLVKQAKGSLLEKTTTGWNKYKQECLKMLQESTVGTGIRCNGTFDQFVCWPYSTPGKVSVPCPSYLPWLENGILWIWGYLWSPLHVFKVQLFVLEQKWT</sequence>
<gene>
    <name evidence="3 4" type="primary">GLP2R</name>
</gene>
<dbReference type="PANTHER" id="PTHR45620">
    <property type="entry name" value="PDF RECEPTOR-LIKE PROTEIN-RELATED"/>
    <property type="match status" value="1"/>
</dbReference>
<dbReference type="EMBL" id="KF548004">
    <property type="protein sequence ID" value="AHC55376.1"/>
    <property type="molecule type" value="mRNA"/>
</dbReference>
<keyword evidence="3" id="KW-0675">Receptor</keyword>
<dbReference type="Ensembl" id="ENSGALT00010070554.1">
    <property type="protein sequence ID" value="ENSGALP00010043245.1"/>
    <property type="gene ID" value="ENSGALG00010029195.1"/>
</dbReference>
<dbReference type="InterPro" id="IPR001879">
    <property type="entry name" value="GPCR_2_extracellular_dom"/>
</dbReference>
<accession>V9SHW2</accession>
<dbReference type="InterPro" id="IPR017983">
    <property type="entry name" value="GPCR_2_secretin-like_CS"/>
</dbReference>
<dbReference type="OrthoDB" id="5967113at2759"/>
<keyword evidence="5" id="KW-1185">Reference proteome</keyword>
<dbReference type="PANTHER" id="PTHR45620:SF23">
    <property type="entry name" value="GLUCAGON-LIKE PEPTIDE 2 RECEPTOR"/>
    <property type="match status" value="1"/>
</dbReference>